<name>Q7VHK9_HELHP</name>
<dbReference type="Proteomes" id="UP000002495">
    <property type="component" value="Chromosome"/>
</dbReference>
<reference evidence="1 2" key="1">
    <citation type="journal article" date="2003" name="Proc. Natl. Acad. Sci. U.S.A.">
        <title>The complete genome sequence of the carcinogenic bacterium Helicobacter hepaticus.</title>
        <authorList>
            <person name="Suerbaum S."/>
            <person name="Josenhans C."/>
            <person name="Sterzenbach T."/>
            <person name="Drescher B."/>
            <person name="Brandt P."/>
            <person name="Bell M."/>
            <person name="Droege M."/>
            <person name="Fartmann B."/>
            <person name="Fischer H.-P."/>
            <person name="Ge Z."/>
            <person name="Hoerster A."/>
            <person name="Holland R."/>
            <person name="Klein K."/>
            <person name="Koenig J."/>
            <person name="Macko L."/>
            <person name="Mendz G.L."/>
            <person name="Nyakatura G."/>
            <person name="Schauer D.B."/>
            <person name="Shen Z."/>
            <person name="Weber J."/>
            <person name="Frosch M."/>
            <person name="Fox J.G."/>
        </authorList>
    </citation>
    <scope>NUCLEOTIDE SEQUENCE [LARGE SCALE GENOMIC DNA]</scope>
    <source>
        <strain evidence="2">ATCC 51449 / 3B1</strain>
    </source>
</reference>
<dbReference type="EMBL" id="AE017125">
    <property type="protein sequence ID" value="AAP77555.1"/>
    <property type="molecule type" value="Genomic_DNA"/>
</dbReference>
<evidence type="ECO:0000313" key="2">
    <source>
        <dbReference type="Proteomes" id="UP000002495"/>
    </source>
</evidence>
<dbReference type="HOGENOM" id="CLU_3153553_0_0_7"/>
<dbReference type="STRING" id="235279.HH_0958"/>
<protein>
    <submittedName>
        <fullName evidence="1">Uncharacterized protein</fullName>
    </submittedName>
</protein>
<proteinExistence type="predicted"/>
<organism evidence="1 2">
    <name type="scientific">Helicobacter hepaticus (strain ATCC 51449 / 3B1)</name>
    <dbReference type="NCBI Taxonomy" id="235279"/>
    <lineage>
        <taxon>Bacteria</taxon>
        <taxon>Pseudomonadati</taxon>
        <taxon>Campylobacterota</taxon>
        <taxon>Epsilonproteobacteria</taxon>
        <taxon>Campylobacterales</taxon>
        <taxon>Helicobacteraceae</taxon>
        <taxon>Helicobacter</taxon>
    </lineage>
</organism>
<sequence length="48" mass="5565">MNKILNAITPTTLFFIFSPYDKSKNSNMNLKSVSLIKSFTYLKRTPHI</sequence>
<evidence type="ECO:0000313" key="1">
    <source>
        <dbReference type="EMBL" id="AAP77555.1"/>
    </source>
</evidence>
<accession>Q7VHK9</accession>
<dbReference type="KEGG" id="hhe:HH_0958"/>
<dbReference type="AlphaFoldDB" id="Q7VHK9"/>
<keyword evidence="2" id="KW-1185">Reference proteome</keyword>
<gene>
    <name evidence="1" type="ordered locus">HH_0958</name>
</gene>